<dbReference type="GO" id="GO:0005524">
    <property type="term" value="F:ATP binding"/>
    <property type="evidence" value="ECO:0007669"/>
    <property type="project" value="InterPro"/>
</dbReference>
<dbReference type="InterPro" id="IPR000719">
    <property type="entry name" value="Prot_kinase_dom"/>
</dbReference>
<protein>
    <submittedName>
        <fullName evidence="2">Serine threonine-kinase ATG1</fullName>
    </submittedName>
</protein>
<feature type="domain" description="Protein kinase" evidence="1">
    <location>
        <begin position="51"/>
        <end position="364"/>
    </location>
</feature>
<dbReference type="GO" id="GO:0004672">
    <property type="term" value="F:protein kinase activity"/>
    <property type="evidence" value="ECO:0007669"/>
    <property type="project" value="InterPro"/>
</dbReference>
<gene>
    <name evidence="2" type="ORF">C2E21_3262</name>
</gene>
<sequence>MAQVPGRAGDAGLNAAALPRASGASKSLLEKLTISQLGLPVLDCVEVAFNTTIASGQAFGGQAEVFFATWQEYAGYSTGLIPAGTKVAIKVIRSHAGGGQFKAPEGRLEMHIADRVSRNAQRIELNLLALLHAGGCGARIVQPLAVFNYPGEWVDDPERRARCIWQPMNGYVMKAYPLGSLSILLQDICYRRVPESVGQRFLNLRTMSAEYAAMLRELHNIHTKPAVRMMIQDLTPGNLLVEDTPDGMRLLLADPAMAQPIKLLQEKGRRSALCGTWLWGSMLVRNRRFDPSADLYSLSISFAEAWLVAEGAVEYAGDLIVLINADLDKARGVQFMRRLVWEVLRLHHQNTINIKPRVQRHLPVSWLGAWLLLLGFRDYACEQHMRQGLPCLRPSEEAVLEAAQLWARIAAAAEELPPSLTEEQALSPACKAIVDDMAQLLQKLVGLSHLSDAGEQEDPALAWCAANFMEQKHPLVAAMKARGATGVGQPDPPRSYKVEAGDWWDAIRAAHHGALLGRPPARSDDQQGEFQEQLQEGERAARTLKELGQWYQGLKHKMAKGAIPVDLYDQLQPPPACRLALELAAEAAATASPAAGEQAPAAVGAAQTAENVASLGEAAGKSGTASPLPHPGTPQLLHVVEGPTVQSVGGLLIPAPSPLGSAPTVAMQPDPFKGGSDKASAKEQRTEAYAKALEELLTLDRVPAPDDVFAPLRTREQVLAFLRWWAVDGPKPSIPGMQFSNKHKSQFVRPVMDKDTPGHGLKAESRDGTWGRRLVLVKDAALTVLRRLEQEQQQQLETNH</sequence>
<dbReference type="SUPFAM" id="SSF56112">
    <property type="entry name" value="Protein kinase-like (PK-like)"/>
    <property type="match status" value="1"/>
</dbReference>
<dbReference type="EMBL" id="LHPG02000005">
    <property type="protein sequence ID" value="PRW58085.1"/>
    <property type="molecule type" value="Genomic_DNA"/>
</dbReference>
<keyword evidence="3" id="KW-1185">Reference proteome</keyword>
<evidence type="ECO:0000313" key="3">
    <source>
        <dbReference type="Proteomes" id="UP000239899"/>
    </source>
</evidence>
<dbReference type="Gene3D" id="1.10.510.10">
    <property type="entry name" value="Transferase(Phosphotransferase) domain 1"/>
    <property type="match status" value="1"/>
</dbReference>
<dbReference type="PROSITE" id="PS50011">
    <property type="entry name" value="PROTEIN_KINASE_DOM"/>
    <property type="match status" value="1"/>
</dbReference>
<dbReference type="Proteomes" id="UP000239899">
    <property type="component" value="Unassembled WGS sequence"/>
</dbReference>
<organism evidence="2 3">
    <name type="scientific">Chlorella sorokiniana</name>
    <name type="common">Freshwater green alga</name>
    <dbReference type="NCBI Taxonomy" id="3076"/>
    <lineage>
        <taxon>Eukaryota</taxon>
        <taxon>Viridiplantae</taxon>
        <taxon>Chlorophyta</taxon>
        <taxon>core chlorophytes</taxon>
        <taxon>Trebouxiophyceae</taxon>
        <taxon>Chlorellales</taxon>
        <taxon>Chlorellaceae</taxon>
        <taxon>Chlorella clade</taxon>
        <taxon>Chlorella</taxon>
    </lineage>
</organism>
<dbReference type="InterPro" id="IPR011009">
    <property type="entry name" value="Kinase-like_dom_sf"/>
</dbReference>
<evidence type="ECO:0000259" key="1">
    <source>
        <dbReference type="PROSITE" id="PS50011"/>
    </source>
</evidence>
<comment type="caution">
    <text evidence="2">The sequence shown here is derived from an EMBL/GenBank/DDBJ whole genome shotgun (WGS) entry which is preliminary data.</text>
</comment>
<reference evidence="2 3" key="1">
    <citation type="journal article" date="2018" name="Plant J.">
        <title>Genome sequences of Chlorella sorokiniana UTEX 1602 and Micractinium conductrix SAG 241.80: implications to maltose excretion by a green alga.</title>
        <authorList>
            <person name="Arriola M.B."/>
            <person name="Velmurugan N."/>
            <person name="Zhang Y."/>
            <person name="Plunkett M.H."/>
            <person name="Hondzo H."/>
            <person name="Barney B.M."/>
        </authorList>
    </citation>
    <scope>NUCLEOTIDE SEQUENCE [LARGE SCALE GENOMIC DNA]</scope>
    <source>
        <strain evidence="3">UTEX 1602</strain>
    </source>
</reference>
<evidence type="ECO:0000313" key="2">
    <source>
        <dbReference type="EMBL" id="PRW58085.1"/>
    </source>
</evidence>
<name>A0A2P6TVJ2_CHLSO</name>
<dbReference type="AlphaFoldDB" id="A0A2P6TVJ2"/>
<proteinExistence type="predicted"/>
<dbReference type="OrthoDB" id="519694at2759"/>
<accession>A0A2P6TVJ2</accession>